<dbReference type="EMBL" id="JACCFH010000001">
    <property type="protein sequence ID" value="NYG32403.1"/>
    <property type="molecule type" value="Genomic_DNA"/>
</dbReference>
<dbReference type="Proteomes" id="UP000518288">
    <property type="component" value="Unassembled WGS sequence"/>
</dbReference>
<dbReference type="Pfam" id="PF04379">
    <property type="entry name" value="DUF525"/>
    <property type="match status" value="1"/>
</dbReference>
<dbReference type="PANTHER" id="PTHR14289:SF16">
    <property type="entry name" value="POLYMERASE DELTA-INTERACTING PROTEIN 2"/>
    <property type="match status" value="1"/>
</dbReference>
<sequence>MPHPQFTCTVLPAYLAEHSDASKGIYAFSYTITVVNTGDTVAQLIGRHWVITDVAGHTEEVRGLGVVGHQPVLKPGERFEYTSWTRLATPRGQMRGTFFCMTEDAQPFDTPVPAFELSQAHALH</sequence>
<dbReference type="Gene3D" id="2.60.40.1470">
    <property type="entry name" value="ApaG domain"/>
    <property type="match status" value="1"/>
</dbReference>
<reference evidence="2 3" key="1">
    <citation type="submission" date="2020-07" db="EMBL/GenBank/DDBJ databases">
        <title>Genomic Encyclopedia of Archaeal and Bacterial Type Strains, Phase II (KMG-II): from individual species to whole genera.</title>
        <authorList>
            <person name="Goeker M."/>
        </authorList>
    </citation>
    <scope>NUCLEOTIDE SEQUENCE [LARGE SCALE GENOMIC DNA]</scope>
    <source>
        <strain evidence="2 3">DSM 21226</strain>
    </source>
</reference>
<evidence type="ECO:0000313" key="3">
    <source>
        <dbReference type="Proteomes" id="UP000518288"/>
    </source>
</evidence>
<dbReference type="GO" id="GO:0070987">
    <property type="term" value="P:error-free translesion synthesis"/>
    <property type="evidence" value="ECO:0007669"/>
    <property type="project" value="TreeGrafter"/>
</dbReference>
<name>A0A7Y9QVU6_9BURK</name>
<comment type="caution">
    <text evidence="2">The sequence shown here is derived from an EMBL/GenBank/DDBJ whole genome shotgun (WGS) entry which is preliminary data.</text>
</comment>
<keyword evidence="3" id="KW-1185">Reference proteome</keyword>
<dbReference type="RefSeq" id="WP_179633298.1">
    <property type="nucleotide sequence ID" value="NZ_CAXYYM010000002.1"/>
</dbReference>
<dbReference type="InterPro" id="IPR007474">
    <property type="entry name" value="ApaG_domain"/>
</dbReference>
<dbReference type="NCBIfam" id="NF003967">
    <property type="entry name" value="PRK05461.1"/>
    <property type="match status" value="1"/>
</dbReference>
<gene>
    <name evidence="2" type="ORF">BDD16_001389</name>
</gene>
<organism evidence="2 3">
    <name type="scientific">Sphaerotilus montanus</name>
    <dbReference type="NCBI Taxonomy" id="522889"/>
    <lineage>
        <taxon>Bacteria</taxon>
        <taxon>Pseudomonadati</taxon>
        <taxon>Pseudomonadota</taxon>
        <taxon>Betaproteobacteria</taxon>
        <taxon>Burkholderiales</taxon>
        <taxon>Sphaerotilaceae</taxon>
        <taxon>Sphaerotilus</taxon>
    </lineage>
</organism>
<accession>A0A7Y9QVU6</accession>
<dbReference type="InterPro" id="IPR036767">
    <property type="entry name" value="ApaG_sf"/>
</dbReference>
<dbReference type="AlphaFoldDB" id="A0A7Y9QVU6"/>
<dbReference type="SUPFAM" id="SSF110069">
    <property type="entry name" value="ApaG-like"/>
    <property type="match status" value="1"/>
</dbReference>
<dbReference type="PROSITE" id="PS51087">
    <property type="entry name" value="APAG"/>
    <property type="match status" value="1"/>
</dbReference>
<feature type="domain" description="ApaG" evidence="1">
    <location>
        <begin position="1"/>
        <end position="124"/>
    </location>
</feature>
<evidence type="ECO:0000259" key="1">
    <source>
        <dbReference type="PROSITE" id="PS51087"/>
    </source>
</evidence>
<proteinExistence type="predicted"/>
<evidence type="ECO:0000313" key="2">
    <source>
        <dbReference type="EMBL" id="NYG32403.1"/>
    </source>
</evidence>
<protein>
    <submittedName>
        <fullName evidence="2">ApaG protein</fullName>
    </submittedName>
</protein>
<dbReference type="PANTHER" id="PTHR14289">
    <property type="entry name" value="F-BOX ONLY PROTEIN 3"/>
    <property type="match status" value="1"/>
</dbReference>